<dbReference type="EMBL" id="BAAARV010000019">
    <property type="protein sequence ID" value="GAA2339055.1"/>
    <property type="molecule type" value="Genomic_DNA"/>
</dbReference>
<keyword evidence="2" id="KW-1185">Reference proteome</keyword>
<sequence length="63" mass="7146">MGDRWSRKPLEPYHFHRSDELEQVVAIAARVDDAAARIARRIVDALSGRVDLRAALRRRPAPA</sequence>
<evidence type="ECO:0000313" key="1">
    <source>
        <dbReference type="EMBL" id="GAA2339055.1"/>
    </source>
</evidence>
<proteinExistence type="predicted"/>
<reference evidence="1 2" key="1">
    <citation type="journal article" date="2019" name="Int. J. Syst. Evol. Microbiol.">
        <title>The Global Catalogue of Microorganisms (GCM) 10K type strain sequencing project: providing services to taxonomists for standard genome sequencing and annotation.</title>
        <authorList>
            <consortium name="The Broad Institute Genomics Platform"/>
            <consortium name="The Broad Institute Genome Sequencing Center for Infectious Disease"/>
            <person name="Wu L."/>
            <person name="Ma J."/>
        </authorList>
    </citation>
    <scope>NUCLEOTIDE SEQUENCE [LARGE SCALE GENOMIC DNA]</scope>
    <source>
        <strain evidence="1 2">JCM 3272</strain>
    </source>
</reference>
<comment type="caution">
    <text evidence="1">The sequence shown here is derived from an EMBL/GenBank/DDBJ whole genome shotgun (WGS) entry which is preliminary data.</text>
</comment>
<dbReference type="Proteomes" id="UP001501444">
    <property type="component" value="Unassembled WGS sequence"/>
</dbReference>
<protein>
    <submittedName>
        <fullName evidence="1">Uncharacterized protein</fullName>
    </submittedName>
</protein>
<accession>A0ABN3FWE9</accession>
<organism evidence="1 2">
    <name type="scientific">Dactylosporangium salmoneum</name>
    <dbReference type="NCBI Taxonomy" id="53361"/>
    <lineage>
        <taxon>Bacteria</taxon>
        <taxon>Bacillati</taxon>
        <taxon>Actinomycetota</taxon>
        <taxon>Actinomycetes</taxon>
        <taxon>Micromonosporales</taxon>
        <taxon>Micromonosporaceae</taxon>
        <taxon>Dactylosporangium</taxon>
    </lineage>
</organism>
<gene>
    <name evidence="1" type="ORF">GCM10010170_020940</name>
</gene>
<name>A0ABN3FWE9_9ACTN</name>
<evidence type="ECO:0000313" key="2">
    <source>
        <dbReference type="Proteomes" id="UP001501444"/>
    </source>
</evidence>